<comment type="cofactor">
    <cofactor evidence="2">
        <name>heme</name>
        <dbReference type="ChEBI" id="CHEBI:30413"/>
    </cofactor>
</comment>
<accession>A0AAD9X9A2</accession>
<keyword evidence="3" id="KW-0503">Monooxygenase</keyword>
<protein>
    <recommendedName>
        <fullName evidence="6">Cytochrome P450</fullName>
    </recommendedName>
</protein>
<dbReference type="InterPro" id="IPR001128">
    <property type="entry name" value="Cyt_P450"/>
</dbReference>
<dbReference type="AlphaFoldDB" id="A0AAD9X9A2"/>
<name>A0AAD9X9A2_9ROSI</name>
<feature type="binding site" description="axial binding residue" evidence="2">
    <location>
        <position position="88"/>
    </location>
    <ligand>
        <name>heme</name>
        <dbReference type="ChEBI" id="CHEBI:30413"/>
    </ligand>
    <ligandPart>
        <name>Fe</name>
        <dbReference type="ChEBI" id="CHEBI:18248"/>
    </ligandPart>
</feature>
<keyword evidence="2 3" id="KW-0408">Iron</keyword>
<evidence type="ECO:0008006" key="6">
    <source>
        <dbReference type="Google" id="ProtNLM"/>
    </source>
</evidence>
<reference evidence="4" key="1">
    <citation type="journal article" date="2023" name="Plant J.">
        <title>Genome sequences and population genomics provide insights into the demographic history, inbreeding, and mutation load of two 'living fossil' tree species of Dipteronia.</title>
        <authorList>
            <person name="Feng Y."/>
            <person name="Comes H.P."/>
            <person name="Chen J."/>
            <person name="Zhu S."/>
            <person name="Lu R."/>
            <person name="Zhang X."/>
            <person name="Li P."/>
            <person name="Qiu J."/>
            <person name="Olsen K.M."/>
            <person name="Qiu Y."/>
        </authorList>
    </citation>
    <scope>NUCLEOTIDE SEQUENCE</scope>
    <source>
        <strain evidence="4">KIB01</strain>
    </source>
</reference>
<proteinExistence type="inferred from homology"/>
<dbReference type="InterPro" id="IPR002401">
    <property type="entry name" value="Cyt_P450_E_grp-I"/>
</dbReference>
<dbReference type="InterPro" id="IPR036396">
    <property type="entry name" value="Cyt_P450_sf"/>
</dbReference>
<keyword evidence="5" id="KW-1185">Reference proteome</keyword>
<dbReference type="GO" id="GO:0020037">
    <property type="term" value="F:heme binding"/>
    <property type="evidence" value="ECO:0007669"/>
    <property type="project" value="InterPro"/>
</dbReference>
<dbReference type="Gene3D" id="1.10.630.10">
    <property type="entry name" value="Cytochrome P450"/>
    <property type="match status" value="1"/>
</dbReference>
<evidence type="ECO:0000313" key="5">
    <source>
        <dbReference type="Proteomes" id="UP001280121"/>
    </source>
</evidence>
<dbReference type="PROSITE" id="PS00086">
    <property type="entry name" value="CYTOCHROME_P450"/>
    <property type="match status" value="1"/>
</dbReference>
<dbReference type="PANTHER" id="PTHR47950:SF15">
    <property type="entry name" value="CYTOCHROME P450"/>
    <property type="match status" value="1"/>
</dbReference>
<evidence type="ECO:0000313" key="4">
    <source>
        <dbReference type="EMBL" id="KAK2655068.1"/>
    </source>
</evidence>
<dbReference type="InterPro" id="IPR017972">
    <property type="entry name" value="Cyt_P450_CS"/>
</dbReference>
<dbReference type="SUPFAM" id="SSF48264">
    <property type="entry name" value="Cytochrome P450"/>
    <property type="match status" value="1"/>
</dbReference>
<sequence>MKETLRLHHPIPLLLPRNAMQETNYIGYIGYMIPKETQVFMNAWAIRRDLECWEDPMYFKLERFLGSNIEIKGQSFEFIPFGSGRRICVGISLAERVLHLGVTSLLHYFDWKLGKDVTPESMDMNDKMGITIRKLVPLKVIPNKSVMLEPS</sequence>
<organism evidence="4 5">
    <name type="scientific">Dipteronia dyeriana</name>
    <dbReference type="NCBI Taxonomy" id="168575"/>
    <lineage>
        <taxon>Eukaryota</taxon>
        <taxon>Viridiplantae</taxon>
        <taxon>Streptophyta</taxon>
        <taxon>Embryophyta</taxon>
        <taxon>Tracheophyta</taxon>
        <taxon>Spermatophyta</taxon>
        <taxon>Magnoliopsida</taxon>
        <taxon>eudicotyledons</taxon>
        <taxon>Gunneridae</taxon>
        <taxon>Pentapetalae</taxon>
        <taxon>rosids</taxon>
        <taxon>malvids</taxon>
        <taxon>Sapindales</taxon>
        <taxon>Sapindaceae</taxon>
        <taxon>Hippocastanoideae</taxon>
        <taxon>Acereae</taxon>
        <taxon>Dipteronia</taxon>
    </lineage>
</organism>
<comment type="caution">
    <text evidence="4">The sequence shown here is derived from an EMBL/GenBank/DDBJ whole genome shotgun (WGS) entry which is preliminary data.</text>
</comment>
<keyword evidence="2 3" id="KW-0479">Metal-binding</keyword>
<dbReference type="PANTHER" id="PTHR47950">
    <property type="entry name" value="CYTOCHROME P450, FAMILY 76, SUBFAMILY C, POLYPEPTIDE 5-RELATED"/>
    <property type="match status" value="1"/>
</dbReference>
<dbReference type="Proteomes" id="UP001280121">
    <property type="component" value="Unassembled WGS sequence"/>
</dbReference>
<evidence type="ECO:0000256" key="1">
    <source>
        <dbReference type="ARBA" id="ARBA00010617"/>
    </source>
</evidence>
<evidence type="ECO:0000256" key="2">
    <source>
        <dbReference type="PIRSR" id="PIRSR602401-1"/>
    </source>
</evidence>
<keyword evidence="2 3" id="KW-0349">Heme</keyword>
<dbReference type="GO" id="GO:0004497">
    <property type="term" value="F:monooxygenase activity"/>
    <property type="evidence" value="ECO:0007669"/>
    <property type="project" value="UniProtKB-KW"/>
</dbReference>
<dbReference type="GO" id="GO:0016705">
    <property type="term" value="F:oxidoreductase activity, acting on paired donors, with incorporation or reduction of molecular oxygen"/>
    <property type="evidence" value="ECO:0007669"/>
    <property type="project" value="InterPro"/>
</dbReference>
<comment type="similarity">
    <text evidence="1 3">Belongs to the cytochrome P450 family.</text>
</comment>
<gene>
    <name evidence="4" type="ORF">Ddye_008120</name>
</gene>
<keyword evidence="3" id="KW-0560">Oxidoreductase</keyword>
<dbReference type="EMBL" id="JANJYI010000003">
    <property type="protein sequence ID" value="KAK2655068.1"/>
    <property type="molecule type" value="Genomic_DNA"/>
</dbReference>
<dbReference type="Pfam" id="PF00067">
    <property type="entry name" value="p450"/>
    <property type="match status" value="1"/>
</dbReference>
<dbReference type="PRINTS" id="PR00463">
    <property type="entry name" value="EP450I"/>
</dbReference>
<evidence type="ECO:0000256" key="3">
    <source>
        <dbReference type="RuleBase" id="RU000461"/>
    </source>
</evidence>
<dbReference type="GO" id="GO:0005506">
    <property type="term" value="F:iron ion binding"/>
    <property type="evidence" value="ECO:0007669"/>
    <property type="project" value="InterPro"/>
</dbReference>